<reference evidence="1 2" key="1">
    <citation type="submission" date="2018-11" db="EMBL/GenBank/DDBJ databases">
        <title>Genome assembly of Steccherinum ochraceum LE-BIN_3174, the white-rot fungus of the Steccherinaceae family (The Residual Polyporoid clade, Polyporales, Basidiomycota).</title>
        <authorList>
            <person name="Fedorova T.V."/>
            <person name="Glazunova O.A."/>
            <person name="Landesman E.O."/>
            <person name="Moiseenko K.V."/>
            <person name="Psurtseva N.V."/>
            <person name="Savinova O.S."/>
            <person name="Shakhova N.V."/>
            <person name="Tyazhelova T.V."/>
            <person name="Vasina D.V."/>
        </authorList>
    </citation>
    <scope>NUCLEOTIDE SEQUENCE [LARGE SCALE GENOMIC DNA]</scope>
    <source>
        <strain evidence="1 2">LE-BIN_3174</strain>
    </source>
</reference>
<protein>
    <submittedName>
        <fullName evidence="1">Uncharacterized protein</fullName>
    </submittedName>
</protein>
<accession>A0A4R0R5Q3</accession>
<comment type="caution">
    <text evidence="1">The sequence shown here is derived from an EMBL/GenBank/DDBJ whole genome shotgun (WGS) entry which is preliminary data.</text>
</comment>
<name>A0A4R0R5Q3_9APHY</name>
<keyword evidence="2" id="KW-1185">Reference proteome</keyword>
<dbReference type="EMBL" id="RWJN01000460">
    <property type="protein sequence ID" value="TCD61503.1"/>
    <property type="molecule type" value="Genomic_DNA"/>
</dbReference>
<dbReference type="AlphaFoldDB" id="A0A4R0R5Q3"/>
<proteinExistence type="predicted"/>
<evidence type="ECO:0000313" key="1">
    <source>
        <dbReference type="EMBL" id="TCD61503.1"/>
    </source>
</evidence>
<sequence>MISFQLMGPPCVTHRLNAASKAQAHGRLALEHEVRVHTQALATLRSQMNQLNDASMTRLPAEISSHVFACYAETMQKSVRSNTLRHLAHFPISDRLTGGHSPIKARAVSCSRCDRVGTYRRRVEAHSSREKLPALEYLSLCLYPRWKGGLGQRTDPQPQLRLRIYSYEPDLTIWVGSLCFHIPLHTVKTVELGSTGRVQDVPSSRAICTRLPEGMRQ</sequence>
<gene>
    <name evidence="1" type="ORF">EIP91_008369</name>
</gene>
<organism evidence="1 2">
    <name type="scientific">Steccherinum ochraceum</name>
    <dbReference type="NCBI Taxonomy" id="92696"/>
    <lineage>
        <taxon>Eukaryota</taxon>
        <taxon>Fungi</taxon>
        <taxon>Dikarya</taxon>
        <taxon>Basidiomycota</taxon>
        <taxon>Agaricomycotina</taxon>
        <taxon>Agaricomycetes</taxon>
        <taxon>Polyporales</taxon>
        <taxon>Steccherinaceae</taxon>
        <taxon>Steccherinum</taxon>
    </lineage>
</organism>
<evidence type="ECO:0000313" key="2">
    <source>
        <dbReference type="Proteomes" id="UP000292702"/>
    </source>
</evidence>
<dbReference type="Proteomes" id="UP000292702">
    <property type="component" value="Unassembled WGS sequence"/>
</dbReference>